<proteinExistence type="predicted"/>
<protein>
    <submittedName>
        <fullName evidence="1">Uncharacterized protein</fullName>
    </submittedName>
</protein>
<organism evidence="1 2">
    <name type="scientific">Nephila pilipes</name>
    <name type="common">Giant wood spider</name>
    <name type="synonym">Nephila maculata</name>
    <dbReference type="NCBI Taxonomy" id="299642"/>
    <lineage>
        <taxon>Eukaryota</taxon>
        <taxon>Metazoa</taxon>
        <taxon>Ecdysozoa</taxon>
        <taxon>Arthropoda</taxon>
        <taxon>Chelicerata</taxon>
        <taxon>Arachnida</taxon>
        <taxon>Araneae</taxon>
        <taxon>Araneomorphae</taxon>
        <taxon>Entelegynae</taxon>
        <taxon>Araneoidea</taxon>
        <taxon>Nephilidae</taxon>
        <taxon>Nephila</taxon>
    </lineage>
</organism>
<sequence length="139" mass="15662">MNIFEKRQNLLPVGNSDDVIGSSWDSCFENGASFLSKARTVIHPEFEHPCLISKCPNSPGMGSRALKKGRSERSAPSDTEIAWFDQRVYAVSFTPFSELMFTKEKLQTMVLSPWTIKMANKRSFLSSQIAILTVRIRGE</sequence>
<reference evidence="1" key="1">
    <citation type="submission" date="2020-08" db="EMBL/GenBank/DDBJ databases">
        <title>Multicomponent nature underlies the extraordinary mechanical properties of spider dragline silk.</title>
        <authorList>
            <person name="Kono N."/>
            <person name="Nakamura H."/>
            <person name="Mori M."/>
            <person name="Yoshida Y."/>
            <person name="Ohtoshi R."/>
            <person name="Malay A.D."/>
            <person name="Moran D.A.P."/>
            <person name="Tomita M."/>
            <person name="Numata K."/>
            <person name="Arakawa K."/>
        </authorList>
    </citation>
    <scope>NUCLEOTIDE SEQUENCE</scope>
</reference>
<dbReference type="AlphaFoldDB" id="A0A8X6U305"/>
<evidence type="ECO:0000313" key="1">
    <source>
        <dbReference type="EMBL" id="GFT76561.1"/>
    </source>
</evidence>
<dbReference type="Proteomes" id="UP000887013">
    <property type="component" value="Unassembled WGS sequence"/>
</dbReference>
<accession>A0A8X6U305</accession>
<dbReference type="EMBL" id="BMAW01071096">
    <property type="protein sequence ID" value="GFT76561.1"/>
    <property type="molecule type" value="Genomic_DNA"/>
</dbReference>
<gene>
    <name evidence="1" type="ORF">NPIL_235971</name>
</gene>
<evidence type="ECO:0000313" key="2">
    <source>
        <dbReference type="Proteomes" id="UP000887013"/>
    </source>
</evidence>
<name>A0A8X6U305_NEPPI</name>
<keyword evidence="2" id="KW-1185">Reference proteome</keyword>
<comment type="caution">
    <text evidence="1">The sequence shown here is derived from an EMBL/GenBank/DDBJ whole genome shotgun (WGS) entry which is preliminary data.</text>
</comment>